<feature type="region of interest" description="Disordered" evidence="1">
    <location>
        <begin position="301"/>
        <end position="345"/>
    </location>
</feature>
<organism evidence="2 3">
    <name type="scientific">Clohesyomyces aquaticus</name>
    <dbReference type="NCBI Taxonomy" id="1231657"/>
    <lineage>
        <taxon>Eukaryota</taxon>
        <taxon>Fungi</taxon>
        <taxon>Dikarya</taxon>
        <taxon>Ascomycota</taxon>
        <taxon>Pezizomycotina</taxon>
        <taxon>Dothideomycetes</taxon>
        <taxon>Pleosporomycetidae</taxon>
        <taxon>Pleosporales</taxon>
        <taxon>Lindgomycetaceae</taxon>
        <taxon>Clohesyomyces</taxon>
    </lineage>
</organism>
<reference evidence="2 3" key="1">
    <citation type="submission" date="2016-07" db="EMBL/GenBank/DDBJ databases">
        <title>Pervasive Adenine N6-methylation of Active Genes in Fungi.</title>
        <authorList>
            <consortium name="DOE Joint Genome Institute"/>
            <person name="Mondo S.J."/>
            <person name="Dannebaum R.O."/>
            <person name="Kuo R.C."/>
            <person name="Labutti K."/>
            <person name="Haridas S."/>
            <person name="Kuo A."/>
            <person name="Salamov A."/>
            <person name="Ahrendt S.R."/>
            <person name="Lipzen A."/>
            <person name="Sullivan W."/>
            <person name="Andreopoulos W.B."/>
            <person name="Clum A."/>
            <person name="Lindquist E."/>
            <person name="Daum C."/>
            <person name="Ramamoorthy G.K."/>
            <person name="Gryganskyi A."/>
            <person name="Culley D."/>
            <person name="Magnuson J.K."/>
            <person name="James T.Y."/>
            <person name="O'Malley M.A."/>
            <person name="Stajich J.E."/>
            <person name="Spatafora J.W."/>
            <person name="Visel A."/>
            <person name="Grigoriev I.V."/>
        </authorList>
    </citation>
    <scope>NUCLEOTIDE SEQUENCE [LARGE SCALE GENOMIC DNA]</scope>
    <source>
        <strain evidence="2 3">CBS 115471</strain>
    </source>
</reference>
<feature type="compositionally biased region" description="Acidic residues" evidence="1">
    <location>
        <begin position="67"/>
        <end position="91"/>
    </location>
</feature>
<feature type="region of interest" description="Disordered" evidence="1">
    <location>
        <begin position="662"/>
        <end position="681"/>
    </location>
</feature>
<keyword evidence="3" id="KW-1185">Reference proteome</keyword>
<feature type="compositionally biased region" description="Acidic residues" evidence="1">
    <location>
        <begin position="422"/>
        <end position="434"/>
    </location>
</feature>
<evidence type="ECO:0000313" key="2">
    <source>
        <dbReference type="EMBL" id="ORX99691.1"/>
    </source>
</evidence>
<feature type="region of interest" description="Disordered" evidence="1">
    <location>
        <begin position="12"/>
        <end position="152"/>
    </location>
</feature>
<gene>
    <name evidence="2" type="ORF">BCR34DRAFT_592826</name>
</gene>
<feature type="compositionally biased region" description="Basic and acidic residues" evidence="1">
    <location>
        <begin position="15"/>
        <end position="25"/>
    </location>
</feature>
<proteinExistence type="predicted"/>
<dbReference type="AlphaFoldDB" id="A0A1Y1YNW0"/>
<feature type="region of interest" description="Disordered" evidence="1">
    <location>
        <begin position="404"/>
        <end position="472"/>
    </location>
</feature>
<dbReference type="EMBL" id="MCFA01000194">
    <property type="protein sequence ID" value="ORX99691.1"/>
    <property type="molecule type" value="Genomic_DNA"/>
</dbReference>
<evidence type="ECO:0000256" key="1">
    <source>
        <dbReference type="SAM" id="MobiDB-lite"/>
    </source>
</evidence>
<dbReference type="Proteomes" id="UP000193144">
    <property type="component" value="Unassembled WGS sequence"/>
</dbReference>
<feature type="compositionally biased region" description="Basic and acidic residues" evidence="1">
    <location>
        <begin position="315"/>
        <end position="327"/>
    </location>
</feature>
<dbReference type="PANTHER" id="PTHR35711:SF1">
    <property type="entry name" value="ECTODERMAL, ISOFORM F"/>
    <property type="match status" value="1"/>
</dbReference>
<protein>
    <submittedName>
        <fullName evidence="2">Uncharacterized protein</fullName>
    </submittedName>
</protein>
<feature type="region of interest" description="Disordered" evidence="1">
    <location>
        <begin position="707"/>
        <end position="781"/>
    </location>
</feature>
<comment type="caution">
    <text evidence="2">The sequence shown here is derived from an EMBL/GenBank/DDBJ whole genome shotgun (WGS) entry which is preliminary data.</text>
</comment>
<name>A0A1Y1YNW0_9PLEO</name>
<feature type="compositionally biased region" description="Low complexity" evidence="1">
    <location>
        <begin position="666"/>
        <end position="681"/>
    </location>
</feature>
<dbReference type="OrthoDB" id="5399183at2759"/>
<feature type="region of interest" description="Disordered" evidence="1">
    <location>
        <begin position="369"/>
        <end position="389"/>
    </location>
</feature>
<feature type="compositionally biased region" description="Low complexity" evidence="1">
    <location>
        <begin position="746"/>
        <end position="756"/>
    </location>
</feature>
<sequence length="781" mass="85320">MANLANPRIAAADFGGKHMQDHKLVFESQAGIRNSDQRSPSGDDAPQGSTNHSGGRGSGQATGEQAANEDDDEDSSANQEDEQEDEDDDPDVLAPSRGIGLGKGKRPVIRIDHAAEDELPDDDEDYTSRATGHKTSKHPVNHPLMSNKKRTFSNVSNTSLLFGEDDDEKPTFPRTKIARKLSSAHDGKREFLTYAKKVDTNGRNRLDNAIESSDEEQVDPTINIDDEDYSGVNLISDESDLENLEEQEETYIISQEKQHATDLFGGPLRGSPAGDDFLSSVVGFQAPEYPDIGFGQFFKTQVPLPASPEPSPQRKYSDGSHKRVRFEDEVDLSDSSSSSTSELDSGLWPDLFVEQDRLPPSLYKLIENDQDSDLGDFPSSGSDHSYWDVGQDERVNPALQDLADEDLDGSSDAGSLSGYETDLGDTTDEYDSDFMSEHQNQLGRQKSVLHRPSSAPGSMAASPKPFERSHNAATPRRAIPPLRGIFIHDDGEAIAVTNRTTKKVTFYRPRVSAPIRQPNFGASFGIYSSTSSAAENSPRASLLQLNAEDSDFSNEFFSNPFQGSTDIMLTGIFGADPGSSFGNGFLDTIGPPEAFYPFVSVGQNGTIIDDDEDDYFDDDDIDDDDLDIADFMDFGPDADATDIEDEGETDVPQTPATSMIAMNGSTPAQPTPLTQTPTRRPNTSEAMLEHFDRGVVTAFRNNQNRYRDLSCLPNDPDLRASESRPLRSGRSAETLISPLRKRSSISKKTGSSSLSRVTKATGKLQSSVMEPRRGPRLGTFS</sequence>
<accession>A0A1Y1YNW0</accession>
<evidence type="ECO:0000313" key="3">
    <source>
        <dbReference type="Proteomes" id="UP000193144"/>
    </source>
</evidence>
<feature type="compositionally biased region" description="Basic and acidic residues" evidence="1">
    <location>
        <begin position="716"/>
        <end position="725"/>
    </location>
</feature>
<feature type="compositionally biased region" description="Polar residues" evidence="1">
    <location>
        <begin position="31"/>
        <end position="40"/>
    </location>
</feature>
<feature type="compositionally biased region" description="Low complexity" evidence="1">
    <location>
        <begin position="452"/>
        <end position="464"/>
    </location>
</feature>
<dbReference type="PANTHER" id="PTHR35711">
    <property type="entry name" value="EXPRESSED PROTEIN"/>
    <property type="match status" value="1"/>
</dbReference>
<feature type="compositionally biased region" description="Basic residues" evidence="1">
    <location>
        <begin position="131"/>
        <end position="140"/>
    </location>
</feature>
<feature type="compositionally biased region" description="Low complexity" evidence="1">
    <location>
        <begin position="333"/>
        <end position="345"/>
    </location>
</feature>
<dbReference type="STRING" id="1231657.A0A1Y1YNW0"/>